<dbReference type="OrthoDB" id="9773467at2"/>
<dbReference type="CDD" id="cd06261">
    <property type="entry name" value="TM_PBP2"/>
    <property type="match status" value="1"/>
</dbReference>
<dbReference type="Gene3D" id="1.10.3720.10">
    <property type="entry name" value="MetI-like"/>
    <property type="match status" value="1"/>
</dbReference>
<dbReference type="PANTHER" id="PTHR43744:SF12">
    <property type="entry name" value="ABC TRANSPORTER PERMEASE PROTEIN MG189-RELATED"/>
    <property type="match status" value="1"/>
</dbReference>
<dbReference type="InterPro" id="IPR035906">
    <property type="entry name" value="MetI-like_sf"/>
</dbReference>
<evidence type="ECO:0000313" key="9">
    <source>
        <dbReference type="EMBL" id="AFG36799.1"/>
    </source>
</evidence>
<evidence type="ECO:0000256" key="4">
    <source>
        <dbReference type="ARBA" id="ARBA00022692"/>
    </source>
</evidence>
<feature type="transmembrane region" description="Helical" evidence="7">
    <location>
        <begin position="15"/>
        <end position="39"/>
    </location>
</feature>
<comment type="similarity">
    <text evidence="7">Belongs to the binding-protein-dependent transport system permease family.</text>
</comment>
<dbReference type="Proteomes" id="UP000007383">
    <property type="component" value="Chromosome"/>
</dbReference>
<organism evidence="9 10">
    <name type="scientific">Spirochaeta africana (strain ATCC 700263 / DSM 8902 / Z-7692)</name>
    <dbReference type="NCBI Taxonomy" id="889378"/>
    <lineage>
        <taxon>Bacteria</taxon>
        <taxon>Pseudomonadati</taxon>
        <taxon>Spirochaetota</taxon>
        <taxon>Spirochaetia</taxon>
        <taxon>Spirochaetales</taxon>
        <taxon>Spirochaetaceae</taxon>
        <taxon>Spirochaeta</taxon>
    </lineage>
</organism>
<dbReference type="AlphaFoldDB" id="H9UH06"/>
<evidence type="ECO:0000256" key="2">
    <source>
        <dbReference type="ARBA" id="ARBA00022448"/>
    </source>
</evidence>
<evidence type="ECO:0000256" key="3">
    <source>
        <dbReference type="ARBA" id="ARBA00022475"/>
    </source>
</evidence>
<dbReference type="GO" id="GO:0055085">
    <property type="term" value="P:transmembrane transport"/>
    <property type="evidence" value="ECO:0007669"/>
    <property type="project" value="InterPro"/>
</dbReference>
<evidence type="ECO:0000256" key="6">
    <source>
        <dbReference type="ARBA" id="ARBA00023136"/>
    </source>
</evidence>
<evidence type="ECO:0000256" key="5">
    <source>
        <dbReference type="ARBA" id="ARBA00022989"/>
    </source>
</evidence>
<feature type="transmembrane region" description="Helical" evidence="7">
    <location>
        <begin position="79"/>
        <end position="102"/>
    </location>
</feature>
<dbReference type="HOGENOM" id="CLU_016047_1_1_12"/>
<feature type="domain" description="ABC transmembrane type-1" evidence="8">
    <location>
        <begin position="79"/>
        <end position="269"/>
    </location>
</feature>
<sequence>MKNKLDTLNRVGKTVVLYSTLLGFAVLFFFPFYYMFVIASHPRATMFRTPPNLWFGGALMTNIRQLLYGQQQIPFLLNYYNSVAIALLTVVTTVFFCTMGGFALAKYEFRFKTFIFFFIMATLAFPPFLNIIPFYRMMAAFGWINKWRALIVPGMANAMGIFLMRQYLEESIPKDLLDAARIDGMSEFRILLRIVFPLAKPAMGVLSIIVFVGQWNNFLGAFILLPGIRRTTLPVALNALNAVSYGQFGMVYAGTALTILPLLLVFFVASRQFISGLTAGSIKG</sequence>
<feature type="transmembrane region" description="Helical" evidence="7">
    <location>
        <begin position="147"/>
        <end position="164"/>
    </location>
</feature>
<keyword evidence="4 7" id="KW-0812">Transmembrane</keyword>
<name>H9UH06_SPIAZ</name>
<keyword evidence="6 7" id="KW-0472">Membrane</keyword>
<dbReference type="SUPFAM" id="SSF161098">
    <property type="entry name" value="MetI-like"/>
    <property type="match status" value="1"/>
</dbReference>
<keyword evidence="9" id="KW-0762">Sugar transport</keyword>
<dbReference type="PROSITE" id="PS50928">
    <property type="entry name" value="ABC_TM1"/>
    <property type="match status" value="1"/>
</dbReference>
<accession>H9UH06</accession>
<keyword evidence="2 7" id="KW-0813">Transport</keyword>
<dbReference type="STRING" id="889378.Spiaf_0699"/>
<keyword evidence="10" id="KW-1185">Reference proteome</keyword>
<protein>
    <submittedName>
        <fullName evidence="9">ABC-type sugar transport system, permease component</fullName>
    </submittedName>
</protein>
<feature type="transmembrane region" description="Helical" evidence="7">
    <location>
        <begin position="202"/>
        <end position="225"/>
    </location>
</feature>
<dbReference type="EMBL" id="CP003282">
    <property type="protein sequence ID" value="AFG36799.1"/>
    <property type="molecule type" value="Genomic_DNA"/>
</dbReference>
<dbReference type="PATRIC" id="fig|889378.3.peg.709"/>
<evidence type="ECO:0000259" key="8">
    <source>
        <dbReference type="PROSITE" id="PS50928"/>
    </source>
</evidence>
<evidence type="ECO:0000256" key="7">
    <source>
        <dbReference type="RuleBase" id="RU363032"/>
    </source>
</evidence>
<dbReference type="KEGG" id="sfc:Spiaf_0699"/>
<comment type="subcellular location">
    <subcellularLocation>
        <location evidence="1 7">Cell membrane</location>
        <topology evidence="1 7">Multi-pass membrane protein</topology>
    </subcellularLocation>
</comment>
<proteinExistence type="inferred from homology"/>
<reference evidence="10" key="1">
    <citation type="journal article" date="2013" name="Stand. Genomic Sci.">
        <title>Complete genome sequence of the halophilic bacterium Spirochaeta africana type strain (Z-7692(T)) from the alkaline Lake Magadi in the East African Rift.</title>
        <authorList>
            <person name="Liolos K."/>
            <person name="Abt B."/>
            <person name="Scheuner C."/>
            <person name="Teshima H."/>
            <person name="Held B."/>
            <person name="Lapidus A."/>
            <person name="Nolan M."/>
            <person name="Lucas S."/>
            <person name="Deshpande S."/>
            <person name="Cheng J.F."/>
            <person name="Tapia R."/>
            <person name="Goodwin L.A."/>
            <person name="Pitluck S."/>
            <person name="Pagani I."/>
            <person name="Ivanova N."/>
            <person name="Mavromatis K."/>
            <person name="Mikhailova N."/>
            <person name="Huntemann M."/>
            <person name="Pati A."/>
            <person name="Chen A."/>
            <person name="Palaniappan K."/>
            <person name="Land M."/>
            <person name="Rohde M."/>
            <person name="Tindall B.J."/>
            <person name="Detter J.C."/>
            <person name="Goker M."/>
            <person name="Bristow J."/>
            <person name="Eisen J.A."/>
            <person name="Markowitz V."/>
            <person name="Hugenholtz P."/>
            <person name="Woyke T."/>
            <person name="Klenk H.P."/>
            <person name="Kyrpides N.C."/>
        </authorList>
    </citation>
    <scope>NUCLEOTIDE SEQUENCE</scope>
    <source>
        <strain evidence="10">ATCC 700263 / DSM 8902 / Z-7692</strain>
    </source>
</reference>
<keyword evidence="5 7" id="KW-1133">Transmembrane helix</keyword>
<evidence type="ECO:0000313" key="10">
    <source>
        <dbReference type="Proteomes" id="UP000007383"/>
    </source>
</evidence>
<dbReference type="RefSeq" id="WP_014454796.1">
    <property type="nucleotide sequence ID" value="NC_017098.1"/>
</dbReference>
<dbReference type="PANTHER" id="PTHR43744">
    <property type="entry name" value="ABC TRANSPORTER PERMEASE PROTEIN MG189-RELATED-RELATED"/>
    <property type="match status" value="1"/>
</dbReference>
<dbReference type="GO" id="GO:0005886">
    <property type="term" value="C:plasma membrane"/>
    <property type="evidence" value="ECO:0007669"/>
    <property type="project" value="UniProtKB-SubCell"/>
</dbReference>
<dbReference type="eggNOG" id="COG0395">
    <property type="taxonomic scope" value="Bacteria"/>
</dbReference>
<feature type="transmembrane region" description="Helical" evidence="7">
    <location>
        <begin position="114"/>
        <end position="135"/>
    </location>
</feature>
<evidence type="ECO:0000256" key="1">
    <source>
        <dbReference type="ARBA" id="ARBA00004651"/>
    </source>
</evidence>
<feature type="transmembrane region" description="Helical" evidence="7">
    <location>
        <begin position="245"/>
        <end position="269"/>
    </location>
</feature>
<dbReference type="InterPro" id="IPR000515">
    <property type="entry name" value="MetI-like"/>
</dbReference>
<keyword evidence="3" id="KW-1003">Cell membrane</keyword>
<gene>
    <name evidence="9" type="ordered locus">Spiaf_0699</name>
</gene>
<dbReference type="Pfam" id="PF00528">
    <property type="entry name" value="BPD_transp_1"/>
    <property type="match status" value="1"/>
</dbReference>